<comment type="caution">
    <text evidence="2">The sequence shown here is derived from an EMBL/GenBank/DDBJ whole genome shotgun (WGS) entry which is preliminary data.</text>
</comment>
<organism evidence="2 3">
    <name type="scientific">Burkholderia pseudomultivorans</name>
    <dbReference type="NCBI Taxonomy" id="1207504"/>
    <lineage>
        <taxon>Bacteria</taxon>
        <taxon>Pseudomonadati</taxon>
        <taxon>Pseudomonadota</taxon>
        <taxon>Betaproteobacteria</taxon>
        <taxon>Burkholderiales</taxon>
        <taxon>Burkholderiaceae</taxon>
        <taxon>Burkholderia</taxon>
        <taxon>Burkholderia cepacia complex</taxon>
    </lineage>
</organism>
<evidence type="ECO:0000313" key="2">
    <source>
        <dbReference type="EMBL" id="KWF29891.1"/>
    </source>
</evidence>
<evidence type="ECO:0000256" key="1">
    <source>
        <dbReference type="SAM" id="SignalP"/>
    </source>
</evidence>
<evidence type="ECO:0008006" key="4">
    <source>
        <dbReference type="Google" id="ProtNLM"/>
    </source>
</evidence>
<sequence length="110" mass="12055">MKRFACLAAALWILGARAAPVPDDVAAKCTDSASVFSFAATFRDTGISPQDTFARMKAPAFRRSVPDDALKEIINLVYFDPDLSRWPASHIYAVVSRECLLPRRAAAPLQ</sequence>
<evidence type="ECO:0000313" key="3">
    <source>
        <dbReference type="Proteomes" id="UP000062912"/>
    </source>
</evidence>
<dbReference type="EMBL" id="LPJR01000029">
    <property type="protein sequence ID" value="KWF29891.1"/>
    <property type="molecule type" value="Genomic_DNA"/>
</dbReference>
<dbReference type="AlphaFoldDB" id="A0A132EHM4"/>
<proteinExistence type="predicted"/>
<protein>
    <recommendedName>
        <fullName evidence="4">Lipoprotein</fullName>
    </recommendedName>
</protein>
<feature type="chain" id="PRO_5007290807" description="Lipoprotein" evidence="1">
    <location>
        <begin position="19"/>
        <end position="110"/>
    </location>
</feature>
<gene>
    <name evidence="2" type="ORF">WT56_16040</name>
</gene>
<dbReference type="Proteomes" id="UP000062912">
    <property type="component" value="Unassembled WGS sequence"/>
</dbReference>
<name>A0A132EHM4_9BURK</name>
<feature type="signal peptide" evidence="1">
    <location>
        <begin position="1"/>
        <end position="18"/>
    </location>
</feature>
<dbReference type="RefSeq" id="WP_060241838.1">
    <property type="nucleotide sequence ID" value="NZ_LPJR01000029.1"/>
</dbReference>
<keyword evidence="1" id="KW-0732">Signal</keyword>
<reference evidence="2 3" key="1">
    <citation type="submission" date="2015-11" db="EMBL/GenBank/DDBJ databases">
        <title>Expanding the genomic diversity of Burkholderia species for the development of highly accurate diagnostics.</title>
        <authorList>
            <person name="Sahl J."/>
            <person name="Keim P."/>
            <person name="Wagner D."/>
        </authorList>
    </citation>
    <scope>NUCLEOTIDE SEQUENCE [LARGE SCALE GENOMIC DNA]</scope>
    <source>
        <strain evidence="2 3">MSMB368WGS</strain>
    </source>
</reference>
<accession>A0A132EHM4</accession>